<evidence type="ECO:0000313" key="2">
    <source>
        <dbReference type="EMBL" id="CAD7253892.1"/>
    </source>
</evidence>
<evidence type="ECO:0000256" key="1">
    <source>
        <dbReference type="SAM" id="Phobius"/>
    </source>
</evidence>
<sequence>MAERDANGRPEPLSPPRPFGKVVFNKRFADVDHGSFRHFGSASNDPSRHHISELETAVARVDAHFASEPPRCRPEPPQCRPEPLSLSPRFESVRVSTFCPIGGIPRDPDSRSEQFQRSMKLFAEVTEADYRRWMLMLLGTLVTVMGLIFLVLLVSLLTRHGSAFQPVPASAPAAAPPAVEEPPRPYSIIPISTNECPPGQMPDFNGKCKPMIG</sequence>
<accession>A0A7R9AGM3</accession>
<dbReference type="EMBL" id="LR906512">
    <property type="protein sequence ID" value="CAD7253892.1"/>
    <property type="molecule type" value="Genomic_DNA"/>
</dbReference>
<keyword evidence="1" id="KW-0812">Transmembrane</keyword>
<organism evidence="2">
    <name type="scientific">Darwinula stevensoni</name>
    <dbReference type="NCBI Taxonomy" id="69355"/>
    <lineage>
        <taxon>Eukaryota</taxon>
        <taxon>Metazoa</taxon>
        <taxon>Ecdysozoa</taxon>
        <taxon>Arthropoda</taxon>
        <taxon>Crustacea</taxon>
        <taxon>Oligostraca</taxon>
        <taxon>Ostracoda</taxon>
        <taxon>Podocopa</taxon>
        <taxon>Podocopida</taxon>
        <taxon>Darwinulocopina</taxon>
        <taxon>Darwinuloidea</taxon>
        <taxon>Darwinulidae</taxon>
        <taxon>Darwinula</taxon>
    </lineage>
</organism>
<dbReference type="EMBL" id="CAJPEV010006995">
    <property type="protein sequence ID" value="CAG0904513.1"/>
    <property type="molecule type" value="Genomic_DNA"/>
</dbReference>
<dbReference type="AlphaFoldDB" id="A0A7R9AGM3"/>
<gene>
    <name evidence="2" type="ORF">DSTB1V02_LOCUS13638</name>
</gene>
<dbReference type="Proteomes" id="UP000677054">
    <property type="component" value="Unassembled WGS sequence"/>
</dbReference>
<protein>
    <submittedName>
        <fullName evidence="2">Uncharacterized protein</fullName>
    </submittedName>
</protein>
<keyword evidence="3" id="KW-1185">Reference proteome</keyword>
<evidence type="ECO:0000313" key="3">
    <source>
        <dbReference type="Proteomes" id="UP000677054"/>
    </source>
</evidence>
<name>A0A7R9AGM3_9CRUS</name>
<proteinExistence type="predicted"/>
<feature type="transmembrane region" description="Helical" evidence="1">
    <location>
        <begin position="135"/>
        <end position="157"/>
    </location>
</feature>
<keyword evidence="1" id="KW-0472">Membrane</keyword>
<reference evidence="2" key="1">
    <citation type="submission" date="2020-11" db="EMBL/GenBank/DDBJ databases">
        <authorList>
            <person name="Tran Van P."/>
        </authorList>
    </citation>
    <scope>NUCLEOTIDE SEQUENCE</scope>
</reference>
<keyword evidence="1" id="KW-1133">Transmembrane helix</keyword>